<dbReference type="OrthoDB" id="9906141at2759"/>
<accession>A0A8J6E8Z0</accession>
<evidence type="ECO:0000313" key="2">
    <source>
        <dbReference type="Proteomes" id="UP000770717"/>
    </source>
</evidence>
<protein>
    <submittedName>
        <fullName evidence="1">Uncharacterized protein</fullName>
    </submittedName>
</protein>
<evidence type="ECO:0000313" key="1">
    <source>
        <dbReference type="EMBL" id="KAG9464397.1"/>
    </source>
</evidence>
<dbReference type="Proteomes" id="UP000770717">
    <property type="component" value="Unassembled WGS sequence"/>
</dbReference>
<dbReference type="PANTHER" id="PTHR35076:SF1">
    <property type="entry name" value="TUBULIN EPSILON AND DELTA COMPLEX PROTEIN 1"/>
    <property type="match status" value="1"/>
</dbReference>
<comment type="caution">
    <text evidence="1">The sequence shown here is derived from an EMBL/GenBank/DDBJ whole genome shotgun (WGS) entry which is preliminary data.</text>
</comment>
<proteinExistence type="predicted"/>
<dbReference type="AlphaFoldDB" id="A0A8J6E8Z0"/>
<sequence length="97" mass="11187">MPPALLSNAWQWRSFNSVVGSKKMSRVKNVREALCALCRVLSSLDSYWDPEMFRKSKFNSPEAASKFWNLLFHLLEQIFSSKPNSSPSTYETFNMGM</sequence>
<dbReference type="PANTHER" id="PTHR35076">
    <property type="entry name" value="TUBULIN EPSILON AND DELTA COMPLEX PROTEIN 1"/>
    <property type="match status" value="1"/>
</dbReference>
<organism evidence="1 2">
    <name type="scientific">Eleutherodactylus coqui</name>
    <name type="common">Puerto Rican coqui</name>
    <dbReference type="NCBI Taxonomy" id="57060"/>
    <lineage>
        <taxon>Eukaryota</taxon>
        <taxon>Metazoa</taxon>
        <taxon>Chordata</taxon>
        <taxon>Craniata</taxon>
        <taxon>Vertebrata</taxon>
        <taxon>Euteleostomi</taxon>
        <taxon>Amphibia</taxon>
        <taxon>Batrachia</taxon>
        <taxon>Anura</taxon>
        <taxon>Neobatrachia</taxon>
        <taxon>Hyloidea</taxon>
        <taxon>Eleutherodactylidae</taxon>
        <taxon>Eleutherodactylinae</taxon>
        <taxon>Eleutherodactylus</taxon>
        <taxon>Eleutherodactylus</taxon>
    </lineage>
</organism>
<name>A0A8J6E8Z0_ELECQ</name>
<gene>
    <name evidence="1" type="ORF">GDO78_019995</name>
</gene>
<reference evidence="1" key="1">
    <citation type="thesis" date="2020" institute="ProQuest LLC" country="789 East Eisenhower Parkway, Ann Arbor, MI, USA">
        <title>Comparative Genomics and Chromosome Evolution.</title>
        <authorList>
            <person name="Mudd A.B."/>
        </authorList>
    </citation>
    <scope>NUCLEOTIDE SEQUENCE</scope>
    <source>
        <strain evidence="1">HN-11 Male</strain>
        <tissue evidence="1">Kidney and liver</tissue>
    </source>
</reference>
<keyword evidence="2" id="KW-1185">Reference proteome</keyword>
<dbReference type="EMBL" id="WNTK01004500">
    <property type="protein sequence ID" value="KAG9464397.1"/>
    <property type="molecule type" value="Genomic_DNA"/>
</dbReference>
<dbReference type="InterPro" id="IPR043535">
    <property type="entry name" value="TEDC1"/>
</dbReference>